<sequence length="314" mass="35873">MAYQNSMRSLQECNDELQDQLRKLKANFDSYKVKKLRNQAIANSSKVPDDAIKSSWKQMAYNIRNIAATTPTASLTEKDILQHGHHYTDKSCAICEMPCEHLELLRDDELRASVIEGYIWRAVFRRIFEAGESYDGGKSWAGKPGMLFTALFRSLLGDAVKCADEIEFFQWKASSADMIDRLMGVDEDEMQQAIDEEYRGLLRFLPRDCVDRKAQRKQLHREIEKVFKGAVELHRVFMKSKANFYIDWAGVSSSSEDVTRYQPDMHDAEAWEKDLDATSIIRFVISPSLVKVGNADGGSYDKLNRLAKATVICD</sequence>
<dbReference type="GeneID" id="85390106"/>
<proteinExistence type="predicted"/>
<keyword evidence="1" id="KW-0175">Coiled coil</keyword>
<dbReference type="EMBL" id="JAHMHS010000136">
    <property type="protein sequence ID" value="KAK1713750.1"/>
    <property type="molecule type" value="Genomic_DNA"/>
</dbReference>
<evidence type="ECO:0000256" key="1">
    <source>
        <dbReference type="SAM" id="Coils"/>
    </source>
</evidence>
<name>A0AAD8UBM8_GLOAC</name>
<evidence type="ECO:0000313" key="3">
    <source>
        <dbReference type="Proteomes" id="UP001244207"/>
    </source>
</evidence>
<keyword evidence="3" id="KW-1185">Reference proteome</keyword>
<reference evidence="2" key="1">
    <citation type="submission" date="2021-12" db="EMBL/GenBank/DDBJ databases">
        <title>Comparative genomics, transcriptomics and evolutionary studies reveal genomic signatures of adaptation to plant cell wall in hemibiotrophic fungi.</title>
        <authorList>
            <consortium name="DOE Joint Genome Institute"/>
            <person name="Baroncelli R."/>
            <person name="Diaz J.F."/>
            <person name="Benocci T."/>
            <person name="Peng M."/>
            <person name="Battaglia E."/>
            <person name="Haridas S."/>
            <person name="Andreopoulos W."/>
            <person name="Labutti K."/>
            <person name="Pangilinan J."/>
            <person name="Floch G.L."/>
            <person name="Makela M.R."/>
            <person name="Henrissat B."/>
            <person name="Grigoriev I.V."/>
            <person name="Crouch J.A."/>
            <person name="De Vries R.P."/>
            <person name="Sukno S.A."/>
            <person name="Thon M.R."/>
        </authorList>
    </citation>
    <scope>NUCLEOTIDE SEQUENCE</scope>
    <source>
        <strain evidence="2">CBS 112980</strain>
    </source>
</reference>
<gene>
    <name evidence="2" type="ORF">BDZ83DRAFT_589173</name>
</gene>
<dbReference type="AlphaFoldDB" id="A0AAD8UBM8"/>
<organism evidence="2 3">
    <name type="scientific">Glomerella acutata</name>
    <name type="common">Colletotrichum acutatum</name>
    <dbReference type="NCBI Taxonomy" id="27357"/>
    <lineage>
        <taxon>Eukaryota</taxon>
        <taxon>Fungi</taxon>
        <taxon>Dikarya</taxon>
        <taxon>Ascomycota</taxon>
        <taxon>Pezizomycotina</taxon>
        <taxon>Sordariomycetes</taxon>
        <taxon>Hypocreomycetidae</taxon>
        <taxon>Glomerellales</taxon>
        <taxon>Glomerellaceae</taxon>
        <taxon>Colletotrichum</taxon>
        <taxon>Colletotrichum acutatum species complex</taxon>
    </lineage>
</organism>
<accession>A0AAD8UBM8</accession>
<protein>
    <submittedName>
        <fullName evidence="2">Uncharacterized protein</fullName>
    </submittedName>
</protein>
<comment type="caution">
    <text evidence="2">The sequence shown here is derived from an EMBL/GenBank/DDBJ whole genome shotgun (WGS) entry which is preliminary data.</text>
</comment>
<evidence type="ECO:0000313" key="2">
    <source>
        <dbReference type="EMBL" id="KAK1713750.1"/>
    </source>
</evidence>
<dbReference type="RefSeq" id="XP_060359803.1">
    <property type="nucleotide sequence ID" value="XM_060506207.1"/>
</dbReference>
<feature type="coiled-coil region" evidence="1">
    <location>
        <begin position="3"/>
        <end position="34"/>
    </location>
</feature>
<dbReference type="Proteomes" id="UP001244207">
    <property type="component" value="Unassembled WGS sequence"/>
</dbReference>